<feature type="region of interest" description="Disordered" evidence="5">
    <location>
        <begin position="255"/>
        <end position="278"/>
    </location>
</feature>
<evidence type="ECO:0000313" key="8">
    <source>
        <dbReference type="Proteomes" id="UP000886752"/>
    </source>
</evidence>
<dbReference type="Gene3D" id="3.40.50.10230">
    <property type="entry name" value="Cobalamin biosynthesis CobH/CbiC, precorrin-8X methylmutase"/>
    <property type="match status" value="1"/>
</dbReference>
<evidence type="ECO:0000256" key="3">
    <source>
        <dbReference type="ARBA" id="ARBA00022573"/>
    </source>
</evidence>
<name>A0A9D1PVH8_9BACT</name>
<comment type="similarity">
    <text evidence="2">Belongs to the CobH/CbiC family.</text>
</comment>
<dbReference type="PANTHER" id="PTHR43588">
    <property type="entry name" value="COBALT-PRECORRIN-8 METHYLMUTASE"/>
    <property type="match status" value="1"/>
</dbReference>
<dbReference type="SUPFAM" id="SSF63965">
    <property type="entry name" value="Precorrin-8X methylmutase CbiC/CobH"/>
    <property type="match status" value="1"/>
</dbReference>
<gene>
    <name evidence="7" type="ORF">H9894_02710</name>
</gene>
<evidence type="ECO:0000256" key="4">
    <source>
        <dbReference type="ARBA" id="ARBA00023235"/>
    </source>
</evidence>
<evidence type="ECO:0000256" key="1">
    <source>
        <dbReference type="ARBA" id="ARBA00004953"/>
    </source>
</evidence>
<accession>A0A9D1PVH8</accession>
<dbReference type="Proteomes" id="UP000886752">
    <property type="component" value="Unassembled WGS sequence"/>
</dbReference>
<protein>
    <submittedName>
        <fullName evidence="7">Precorrin-8X methylmutase</fullName>
    </submittedName>
</protein>
<comment type="caution">
    <text evidence="7">The sequence shown here is derived from an EMBL/GenBank/DDBJ whole genome shotgun (WGS) entry which is preliminary data.</text>
</comment>
<proteinExistence type="inferred from homology"/>
<dbReference type="InterPro" id="IPR036588">
    <property type="entry name" value="CobH/CbiC_sf"/>
</dbReference>
<dbReference type="InterPro" id="IPR003722">
    <property type="entry name" value="Cbl_synth_CobH/CbiC"/>
</dbReference>
<dbReference type="GO" id="GO:0009236">
    <property type="term" value="P:cobalamin biosynthetic process"/>
    <property type="evidence" value="ECO:0007669"/>
    <property type="project" value="UniProtKB-KW"/>
</dbReference>
<feature type="domain" description="Cobalamin biosynthesis precorrin-8X methylmutase CobH/CbiC" evidence="6">
    <location>
        <begin position="46"/>
        <end position="248"/>
    </location>
</feature>
<evidence type="ECO:0000313" key="7">
    <source>
        <dbReference type="EMBL" id="HIW00083.1"/>
    </source>
</evidence>
<dbReference type="EMBL" id="DXHV01000032">
    <property type="protein sequence ID" value="HIW00083.1"/>
    <property type="molecule type" value="Genomic_DNA"/>
</dbReference>
<evidence type="ECO:0000256" key="2">
    <source>
        <dbReference type="ARBA" id="ARBA00009774"/>
    </source>
</evidence>
<dbReference type="AlphaFoldDB" id="A0A9D1PVH8"/>
<evidence type="ECO:0000256" key="5">
    <source>
        <dbReference type="SAM" id="MobiDB-lite"/>
    </source>
</evidence>
<keyword evidence="4" id="KW-0413">Isomerase</keyword>
<reference evidence="7" key="2">
    <citation type="submission" date="2021-04" db="EMBL/GenBank/DDBJ databases">
        <authorList>
            <person name="Gilroy R."/>
        </authorList>
    </citation>
    <scope>NUCLEOTIDE SEQUENCE</scope>
    <source>
        <strain evidence="7">ChiHecec2B26-446</strain>
    </source>
</reference>
<comment type="pathway">
    <text evidence="1">Cofactor biosynthesis; adenosylcobalamin biosynthesis.</text>
</comment>
<sequence length="278" mass="29949">MTHDDCQPDAHSAAQNAAAGTPGTSGKTELAALLTRISWDMPGARVEQESFARIEALCGPVRNRLTPDQWHVARRLIHTTADLSLGDQLVFRHDPVQSGVQALQRGANIVCDSRMIRAGLSLARLRQCHPRYTETSLICHAADSDVAREAAQRGCTRALCAMEKTHALGELEGALVLIGNAPLALARLCRFILEEQVRPALVVGMPVGFVNVLEAKELLAFCPVPHIVLEGRRGGSPLAVATLHALTEVVLEERTQDMPSSQAPRAAQASRTSQDLQG</sequence>
<dbReference type="GO" id="GO:0016993">
    <property type="term" value="F:precorrin-8X methylmutase activity"/>
    <property type="evidence" value="ECO:0007669"/>
    <property type="project" value="InterPro"/>
</dbReference>
<keyword evidence="3" id="KW-0169">Cobalamin biosynthesis</keyword>
<feature type="region of interest" description="Disordered" evidence="5">
    <location>
        <begin position="1"/>
        <end position="25"/>
    </location>
</feature>
<evidence type="ECO:0000259" key="6">
    <source>
        <dbReference type="Pfam" id="PF02570"/>
    </source>
</evidence>
<organism evidence="7 8">
    <name type="scientific">Candidatus Desulfovibrio intestinipullorum</name>
    <dbReference type="NCBI Taxonomy" id="2838536"/>
    <lineage>
        <taxon>Bacteria</taxon>
        <taxon>Pseudomonadati</taxon>
        <taxon>Thermodesulfobacteriota</taxon>
        <taxon>Desulfovibrionia</taxon>
        <taxon>Desulfovibrionales</taxon>
        <taxon>Desulfovibrionaceae</taxon>
        <taxon>Desulfovibrio</taxon>
    </lineage>
</organism>
<reference evidence="7" key="1">
    <citation type="journal article" date="2021" name="PeerJ">
        <title>Extensive microbial diversity within the chicken gut microbiome revealed by metagenomics and culture.</title>
        <authorList>
            <person name="Gilroy R."/>
            <person name="Ravi A."/>
            <person name="Getino M."/>
            <person name="Pursley I."/>
            <person name="Horton D.L."/>
            <person name="Alikhan N.F."/>
            <person name="Baker D."/>
            <person name="Gharbi K."/>
            <person name="Hall N."/>
            <person name="Watson M."/>
            <person name="Adriaenssens E.M."/>
            <person name="Foster-Nyarko E."/>
            <person name="Jarju S."/>
            <person name="Secka A."/>
            <person name="Antonio M."/>
            <person name="Oren A."/>
            <person name="Chaudhuri R.R."/>
            <person name="La Ragione R."/>
            <person name="Hildebrand F."/>
            <person name="Pallen M.J."/>
        </authorList>
    </citation>
    <scope>NUCLEOTIDE SEQUENCE</scope>
    <source>
        <strain evidence="7">ChiHecec2B26-446</strain>
    </source>
</reference>
<feature type="compositionally biased region" description="Low complexity" evidence="5">
    <location>
        <begin position="259"/>
        <end position="278"/>
    </location>
</feature>
<dbReference type="Pfam" id="PF02570">
    <property type="entry name" value="CbiC"/>
    <property type="match status" value="1"/>
</dbReference>
<dbReference type="PANTHER" id="PTHR43588:SF1">
    <property type="entry name" value="COBALT-PRECORRIN-8 METHYLMUTASE"/>
    <property type="match status" value="1"/>
</dbReference>